<name>A0A9N8ES79_9STRA</name>
<keyword evidence="3" id="KW-1185">Reference proteome</keyword>
<evidence type="ECO:0000313" key="3">
    <source>
        <dbReference type="Proteomes" id="UP001153069"/>
    </source>
</evidence>
<dbReference type="EMBL" id="CAICTM010001802">
    <property type="protein sequence ID" value="CAB9526281.1"/>
    <property type="molecule type" value="Genomic_DNA"/>
</dbReference>
<comment type="caution">
    <text evidence="2">The sequence shown here is derived from an EMBL/GenBank/DDBJ whole genome shotgun (WGS) entry which is preliminary data.</text>
</comment>
<feature type="region of interest" description="Disordered" evidence="1">
    <location>
        <begin position="61"/>
        <end position="127"/>
    </location>
</feature>
<dbReference type="AlphaFoldDB" id="A0A9N8ES79"/>
<protein>
    <submittedName>
        <fullName evidence="2">Uncharacterized protein</fullName>
    </submittedName>
</protein>
<reference evidence="2" key="1">
    <citation type="submission" date="2020-06" db="EMBL/GenBank/DDBJ databases">
        <authorList>
            <consortium name="Plant Systems Biology data submission"/>
        </authorList>
    </citation>
    <scope>NUCLEOTIDE SEQUENCE</scope>
    <source>
        <strain evidence="2">D6</strain>
    </source>
</reference>
<evidence type="ECO:0000313" key="2">
    <source>
        <dbReference type="EMBL" id="CAB9526281.1"/>
    </source>
</evidence>
<organism evidence="2 3">
    <name type="scientific">Seminavis robusta</name>
    <dbReference type="NCBI Taxonomy" id="568900"/>
    <lineage>
        <taxon>Eukaryota</taxon>
        <taxon>Sar</taxon>
        <taxon>Stramenopiles</taxon>
        <taxon>Ochrophyta</taxon>
        <taxon>Bacillariophyta</taxon>
        <taxon>Bacillariophyceae</taxon>
        <taxon>Bacillariophycidae</taxon>
        <taxon>Naviculales</taxon>
        <taxon>Naviculaceae</taxon>
        <taxon>Seminavis</taxon>
    </lineage>
</organism>
<gene>
    <name evidence="2" type="ORF">SEMRO_1804_G298710.1</name>
</gene>
<dbReference type="Proteomes" id="UP001153069">
    <property type="component" value="Unassembled WGS sequence"/>
</dbReference>
<sequence length="127" mass="14638">MVAVHINDQVFKRVSFKEDALATVHYIPSLDSLPIRDMFYDSDDYERFLWERNMEIQRDMRKKVHASGYRRSTRRSSLDLMMTAAPTPKSAGPRQYYRPRDPVRTPAPNGRSYPRKGAQGTGMALAA</sequence>
<evidence type="ECO:0000256" key="1">
    <source>
        <dbReference type="SAM" id="MobiDB-lite"/>
    </source>
</evidence>
<accession>A0A9N8ES79</accession>
<proteinExistence type="predicted"/>